<dbReference type="GO" id="GO:0006633">
    <property type="term" value="P:fatty acid biosynthetic process"/>
    <property type="evidence" value="ECO:0007669"/>
    <property type="project" value="UniProtKB-UniPathway"/>
</dbReference>
<evidence type="ECO:0000256" key="8">
    <source>
        <dbReference type="ARBA" id="ARBA00023098"/>
    </source>
</evidence>
<evidence type="ECO:0000256" key="10">
    <source>
        <dbReference type="ARBA" id="ARBA00023315"/>
    </source>
</evidence>
<evidence type="ECO:0000256" key="1">
    <source>
        <dbReference type="ARBA" id="ARBA00005194"/>
    </source>
</evidence>
<evidence type="ECO:0000256" key="9">
    <source>
        <dbReference type="ARBA" id="ARBA00023160"/>
    </source>
</evidence>
<keyword evidence="19" id="KW-1185">Reference proteome</keyword>
<keyword evidence="6 14" id="KW-0808">Transferase</keyword>
<keyword evidence="10 14" id="KW-0012">Acyltransferase</keyword>
<evidence type="ECO:0000259" key="17">
    <source>
        <dbReference type="PROSITE" id="PS52004"/>
    </source>
</evidence>
<organism evidence="18 19">
    <name type="scientific">Streptomyces candidus</name>
    <dbReference type="NCBI Taxonomy" id="67283"/>
    <lineage>
        <taxon>Bacteria</taxon>
        <taxon>Bacillati</taxon>
        <taxon>Actinomycetota</taxon>
        <taxon>Actinomycetes</taxon>
        <taxon>Kitasatosporales</taxon>
        <taxon>Streptomycetaceae</taxon>
        <taxon>Streptomyces</taxon>
    </lineage>
</organism>
<evidence type="ECO:0000256" key="4">
    <source>
        <dbReference type="ARBA" id="ARBA00014657"/>
    </source>
</evidence>
<feature type="active site" description="For beta-ketoacyl synthase activity" evidence="15">
    <location>
        <position position="170"/>
    </location>
</feature>
<evidence type="ECO:0000256" key="15">
    <source>
        <dbReference type="PIRSR" id="PIRSR000447-1"/>
    </source>
</evidence>
<dbReference type="CDD" id="cd00834">
    <property type="entry name" value="KAS_I_II"/>
    <property type="match status" value="1"/>
</dbReference>
<dbReference type="SUPFAM" id="SSF53901">
    <property type="entry name" value="Thiolase-like"/>
    <property type="match status" value="2"/>
</dbReference>
<dbReference type="GO" id="GO:0004315">
    <property type="term" value="F:3-oxoacyl-[acyl-carrier-protein] synthase activity"/>
    <property type="evidence" value="ECO:0007669"/>
    <property type="project" value="UniProtKB-EC"/>
</dbReference>
<keyword evidence="9 14" id="KW-0275">Fatty acid biosynthesis</keyword>
<dbReference type="NCBIfam" id="NF005589">
    <property type="entry name" value="PRK07314.1"/>
    <property type="match status" value="1"/>
</dbReference>
<evidence type="ECO:0000256" key="5">
    <source>
        <dbReference type="ARBA" id="ARBA00022516"/>
    </source>
</evidence>
<dbReference type="Proteomes" id="UP000540423">
    <property type="component" value="Unassembled WGS sequence"/>
</dbReference>
<evidence type="ECO:0000256" key="12">
    <source>
        <dbReference type="ARBA" id="ARBA00047318"/>
    </source>
</evidence>
<dbReference type="RefSeq" id="WP_185026194.1">
    <property type="nucleotide sequence ID" value="NZ_BNBN01000001.1"/>
</dbReference>
<dbReference type="InterPro" id="IPR016039">
    <property type="entry name" value="Thiolase-like"/>
</dbReference>
<evidence type="ECO:0000256" key="14">
    <source>
        <dbReference type="PIRNR" id="PIRNR000447"/>
    </source>
</evidence>
<keyword evidence="8" id="KW-0443">Lipid metabolism</keyword>
<evidence type="ECO:0000256" key="16">
    <source>
        <dbReference type="RuleBase" id="RU003694"/>
    </source>
</evidence>
<dbReference type="SMART" id="SM00825">
    <property type="entry name" value="PKS_KS"/>
    <property type="match status" value="1"/>
</dbReference>
<evidence type="ECO:0000313" key="18">
    <source>
        <dbReference type="EMBL" id="MBB6434006.1"/>
    </source>
</evidence>
<dbReference type="Pfam" id="PF02801">
    <property type="entry name" value="Ketoacyl-synt_C"/>
    <property type="match status" value="1"/>
</dbReference>
<dbReference type="Gene3D" id="3.40.47.10">
    <property type="match status" value="1"/>
</dbReference>
<dbReference type="PROSITE" id="PS52004">
    <property type="entry name" value="KS3_2"/>
    <property type="match status" value="1"/>
</dbReference>
<dbReference type="InterPro" id="IPR020841">
    <property type="entry name" value="PKS_Beta-ketoAc_synthase_dom"/>
</dbReference>
<dbReference type="PANTHER" id="PTHR11712:SF336">
    <property type="entry name" value="3-OXOACYL-[ACYL-CARRIER-PROTEIN] SYNTHASE, MITOCHONDRIAL"/>
    <property type="match status" value="1"/>
</dbReference>
<dbReference type="Pfam" id="PF00109">
    <property type="entry name" value="ketoacyl-synt"/>
    <property type="match status" value="1"/>
</dbReference>
<dbReference type="PANTHER" id="PTHR11712">
    <property type="entry name" value="POLYKETIDE SYNTHASE-RELATED"/>
    <property type="match status" value="1"/>
</dbReference>
<dbReference type="AlphaFoldDB" id="A0A7X0HAR8"/>
<dbReference type="UniPathway" id="UPA00094"/>
<evidence type="ECO:0000256" key="11">
    <source>
        <dbReference type="ARBA" id="ARBA00024006"/>
    </source>
</evidence>
<dbReference type="InterPro" id="IPR014031">
    <property type="entry name" value="Ketoacyl_synth_C"/>
</dbReference>
<dbReference type="InterPro" id="IPR017568">
    <property type="entry name" value="3-oxoacyl-ACP_synth-2"/>
</dbReference>
<evidence type="ECO:0000256" key="2">
    <source>
        <dbReference type="ARBA" id="ARBA00008467"/>
    </source>
</evidence>
<accession>A0A7X0HAR8</accession>
<dbReference type="PIRSF" id="PIRSF000447">
    <property type="entry name" value="KAS_II"/>
    <property type="match status" value="1"/>
</dbReference>
<evidence type="ECO:0000256" key="13">
    <source>
        <dbReference type="ARBA" id="ARBA00047659"/>
    </source>
</evidence>
<keyword evidence="5 14" id="KW-0444">Lipid biosynthesis</keyword>
<comment type="similarity">
    <text evidence="2 14 16">Belongs to the thiolase-like superfamily. Beta-ketoacyl-ACP synthases family.</text>
</comment>
<comment type="pathway">
    <text evidence="1 14">Lipid metabolism; fatty acid biosynthesis.</text>
</comment>
<dbReference type="GO" id="GO:0005829">
    <property type="term" value="C:cytosol"/>
    <property type="evidence" value="ECO:0007669"/>
    <property type="project" value="TreeGrafter"/>
</dbReference>
<dbReference type="EMBL" id="JACHEM010000001">
    <property type="protein sequence ID" value="MBB6434006.1"/>
    <property type="molecule type" value="Genomic_DNA"/>
</dbReference>
<dbReference type="InterPro" id="IPR014030">
    <property type="entry name" value="Ketoacyl_synth_N"/>
</dbReference>
<dbReference type="EC" id="2.3.1.179" evidence="3 14"/>
<dbReference type="FunFam" id="3.40.47.10:FF:000039">
    <property type="entry name" value="3-oxoacyl-[acyl-carrier-protein] synthase 2"/>
    <property type="match status" value="1"/>
</dbReference>
<comment type="function">
    <text evidence="11 14">Involved in the type II fatty acid elongation cycle. Catalyzes the elongation of a wide range of acyl-ACP by the addition of two carbons from malonyl-ACP to an acyl acceptor. Can efficiently catalyze the conversion of palmitoleoyl-ACP (cis-hexadec-9-enoyl-ACP) to cis-vaccenoyl-ACP (cis-octadec-11-enoyl-ACP), an essential step in the thermal regulation of fatty acid composition.</text>
</comment>
<keyword evidence="7" id="KW-0276">Fatty acid metabolism</keyword>
<protein>
    <recommendedName>
        <fullName evidence="4 14">3-oxoacyl-[acyl-carrier-protein] synthase 2</fullName>
        <ecNumber evidence="3 14">2.3.1.179</ecNumber>
    </recommendedName>
</protein>
<gene>
    <name evidence="18" type="ORF">HNQ79_000444</name>
</gene>
<evidence type="ECO:0000256" key="6">
    <source>
        <dbReference type="ARBA" id="ARBA00022679"/>
    </source>
</evidence>
<evidence type="ECO:0000256" key="7">
    <source>
        <dbReference type="ARBA" id="ARBA00022832"/>
    </source>
</evidence>
<reference evidence="18 19" key="1">
    <citation type="submission" date="2020-08" db="EMBL/GenBank/DDBJ databases">
        <title>Genomic Encyclopedia of Type Strains, Phase IV (KMG-IV): sequencing the most valuable type-strain genomes for metagenomic binning, comparative biology and taxonomic classification.</title>
        <authorList>
            <person name="Goeker M."/>
        </authorList>
    </citation>
    <scope>NUCLEOTIDE SEQUENCE [LARGE SCALE GENOMIC DNA]</scope>
    <source>
        <strain evidence="18 19">DSM 40141</strain>
    </source>
</reference>
<sequence>MSPTNRTVVVTGIGATTPLGGDAASTWEGLLAGRSGVSPLEGERFAELPVRMAAQAAVDPSEVLPRPLARKLDRSAQFALIAAREAWADAGFTAKAGEDEHIAPERLGTVIASGIGGITTLLDQYDVLKEKGVRRVSPHTVPMLMPNGPSANVGLEMNAQAGVHSMVSACASGAEAVGYAIEMIRSGRADVVVAGGTEATIHPLPIAAFANMMAMSKNNDEPEKASRPYDTARDGFVLGEGAGIVVLESAEHAAARGAKVYCEAVGQGLSSDAHHIAQPEPSGRGIAAALQQLLDSTDLEASQVMHLNAHATSTPQGDVAEIKALRKVLGDDLDHVAVSATKSMTGHLLGGAGGIETVATVLALHHRTAPPTINVEDLDPEAADADIVRDKPRALPGEGTIAAINNSFGFGGHNVVLAFRTV</sequence>
<feature type="domain" description="Ketosynthase family 3 (KS3)" evidence="17">
    <location>
        <begin position="5"/>
        <end position="421"/>
    </location>
</feature>
<comment type="catalytic activity">
    <reaction evidence="13 14">
        <text>a fatty acyl-[ACP] + malonyl-[ACP] + H(+) = a 3-oxoacyl-[ACP] + holo-[ACP] + CO2</text>
        <dbReference type="Rhea" id="RHEA:22836"/>
        <dbReference type="Rhea" id="RHEA-COMP:9623"/>
        <dbReference type="Rhea" id="RHEA-COMP:9685"/>
        <dbReference type="Rhea" id="RHEA-COMP:9916"/>
        <dbReference type="Rhea" id="RHEA-COMP:14125"/>
        <dbReference type="ChEBI" id="CHEBI:15378"/>
        <dbReference type="ChEBI" id="CHEBI:16526"/>
        <dbReference type="ChEBI" id="CHEBI:64479"/>
        <dbReference type="ChEBI" id="CHEBI:78449"/>
        <dbReference type="ChEBI" id="CHEBI:78776"/>
        <dbReference type="ChEBI" id="CHEBI:138651"/>
    </reaction>
</comment>
<evidence type="ECO:0000256" key="3">
    <source>
        <dbReference type="ARBA" id="ARBA00012356"/>
    </source>
</evidence>
<dbReference type="InterPro" id="IPR000794">
    <property type="entry name" value="Beta-ketoacyl_synthase"/>
</dbReference>
<comment type="catalytic activity">
    <reaction evidence="12 14">
        <text>(9Z)-hexadecenoyl-[ACP] + malonyl-[ACP] + H(+) = 3-oxo-(11Z)-octadecenoyl-[ACP] + holo-[ACP] + CO2</text>
        <dbReference type="Rhea" id="RHEA:55040"/>
        <dbReference type="Rhea" id="RHEA-COMP:9623"/>
        <dbReference type="Rhea" id="RHEA-COMP:9685"/>
        <dbReference type="Rhea" id="RHEA-COMP:10800"/>
        <dbReference type="Rhea" id="RHEA-COMP:14074"/>
        <dbReference type="ChEBI" id="CHEBI:15378"/>
        <dbReference type="ChEBI" id="CHEBI:16526"/>
        <dbReference type="ChEBI" id="CHEBI:64479"/>
        <dbReference type="ChEBI" id="CHEBI:78449"/>
        <dbReference type="ChEBI" id="CHEBI:83989"/>
        <dbReference type="ChEBI" id="CHEBI:138538"/>
        <dbReference type="EC" id="2.3.1.179"/>
    </reaction>
</comment>
<evidence type="ECO:0000313" key="19">
    <source>
        <dbReference type="Proteomes" id="UP000540423"/>
    </source>
</evidence>
<comment type="caution">
    <text evidence="18">The sequence shown here is derived from an EMBL/GenBank/DDBJ whole genome shotgun (WGS) entry which is preliminary data.</text>
</comment>
<name>A0A7X0HAR8_9ACTN</name>
<proteinExistence type="inferred from homology"/>